<feature type="region of interest" description="Disordered" evidence="1">
    <location>
        <begin position="1"/>
        <end position="22"/>
    </location>
</feature>
<protein>
    <submittedName>
        <fullName evidence="2">Uncharacterized protein</fullName>
    </submittedName>
</protein>
<accession>A0AAU3I8Q9</accession>
<organism evidence="2">
    <name type="scientific">Streptomyces sp. NBC_01393</name>
    <dbReference type="NCBI Taxonomy" id="2903851"/>
    <lineage>
        <taxon>Bacteria</taxon>
        <taxon>Bacillati</taxon>
        <taxon>Actinomycetota</taxon>
        <taxon>Actinomycetes</taxon>
        <taxon>Kitasatosporales</taxon>
        <taxon>Streptomycetaceae</taxon>
        <taxon>Streptomyces</taxon>
    </lineage>
</organism>
<sequence length="51" mass="5509">MSHKESYKCPEERPDGNPVVAPVQVDPVAGGNALWIKLDHPAERTATTAQP</sequence>
<name>A0AAU3I8Q9_9ACTN</name>
<proteinExistence type="predicted"/>
<evidence type="ECO:0000313" key="2">
    <source>
        <dbReference type="EMBL" id="WTZ14252.1"/>
    </source>
</evidence>
<feature type="compositionally biased region" description="Basic and acidic residues" evidence="1">
    <location>
        <begin position="1"/>
        <end position="15"/>
    </location>
</feature>
<dbReference type="AlphaFoldDB" id="A0AAU3I8Q9"/>
<evidence type="ECO:0000256" key="1">
    <source>
        <dbReference type="SAM" id="MobiDB-lite"/>
    </source>
</evidence>
<reference evidence="2" key="1">
    <citation type="submission" date="2022-10" db="EMBL/GenBank/DDBJ databases">
        <title>The complete genomes of actinobacterial strains from the NBC collection.</title>
        <authorList>
            <person name="Joergensen T.S."/>
            <person name="Alvarez Arevalo M."/>
            <person name="Sterndorff E.B."/>
            <person name="Faurdal D."/>
            <person name="Vuksanovic O."/>
            <person name="Mourched A.-S."/>
            <person name="Charusanti P."/>
            <person name="Shaw S."/>
            <person name="Blin K."/>
            <person name="Weber T."/>
        </authorList>
    </citation>
    <scope>NUCLEOTIDE SEQUENCE</scope>
    <source>
        <strain evidence="2">NBC_01393</strain>
    </source>
</reference>
<dbReference type="EMBL" id="CP109546">
    <property type="protein sequence ID" value="WTZ14252.1"/>
    <property type="molecule type" value="Genomic_DNA"/>
</dbReference>
<gene>
    <name evidence="2" type="ORF">OG699_43665</name>
</gene>